<organism evidence="5 6">
    <name type="scientific">Mythimna separata</name>
    <name type="common">Oriental armyworm</name>
    <name type="synonym">Pseudaletia separata</name>
    <dbReference type="NCBI Taxonomy" id="271217"/>
    <lineage>
        <taxon>Eukaryota</taxon>
        <taxon>Metazoa</taxon>
        <taxon>Ecdysozoa</taxon>
        <taxon>Arthropoda</taxon>
        <taxon>Hexapoda</taxon>
        <taxon>Insecta</taxon>
        <taxon>Pterygota</taxon>
        <taxon>Neoptera</taxon>
        <taxon>Endopterygota</taxon>
        <taxon>Lepidoptera</taxon>
        <taxon>Glossata</taxon>
        <taxon>Ditrysia</taxon>
        <taxon>Noctuoidea</taxon>
        <taxon>Noctuidae</taxon>
        <taxon>Noctuinae</taxon>
        <taxon>Hadenini</taxon>
        <taxon>Mythimna</taxon>
    </lineage>
</organism>
<accession>A0AAD7YDA7</accession>
<gene>
    <name evidence="5" type="ORF">PYW07_008732</name>
</gene>
<protein>
    <recommendedName>
        <fullName evidence="4">ODAD1 central coiled coil region domain-containing protein</fullName>
    </recommendedName>
</protein>
<sequence>MAALLAPADDMEMEKIAEDELSKLQRQFRVMEIDRATVLSSVQPTLRMQKNIINTLNQDLEKIMMELKFTKSTSNLMEGARSREKLIALLKDHEKYSTEVKDHRETIKELDFLLKQVQKEIKSLRAKVTGFEIAYANVLTGQTLISQLENRLDTAMKKFNTVNSENYSMRLEIDRLLRDRQFFNTLWKNQLKRLMDGKAMIIELLEQAISTYDQREEWCSKLDALKEKAAVDYRKHCLREEWCSKLDALKEKAAVDYRKHCLAISTYDQREEWCSKLDALKEKAAVDYRKHCLAISTYDQREEWCSKLDALKEKAAVDYRKHCLEVRELQRQLDHSLKLEEFLRTKGTVRLTAADAKAEAKKLEQQEEEMRIYNNYVNILDAIKGAVRLTAAEAKKLKQQEEEMRIYNNYVNILDAIKEFAGEEDVDKLIQEFTRREEENYALFNYINEVCTELKNLSDNVKLLQDFTRREEDYALFNYINEVCTELKNLSDNVKLLQVNLEEENAKHQAKLLQQQDSVESLRSSLEEKRKATASARATYDRSSQVLATLLQQIHSLALSSDCDSLPLLKLLGRRFDINVINARLYIKSLEKKVLEIIDVIKLDELIQRQLESKERTPPSTRRRRARAAASQRPRESIPVQ</sequence>
<feature type="coiled-coil region" evidence="2">
    <location>
        <begin position="480"/>
        <end position="518"/>
    </location>
</feature>
<evidence type="ECO:0000256" key="3">
    <source>
        <dbReference type="SAM" id="MobiDB-lite"/>
    </source>
</evidence>
<reference evidence="5" key="1">
    <citation type="submission" date="2023-03" db="EMBL/GenBank/DDBJ databases">
        <title>Chromosome-level genomes of two armyworms, Mythimna separata and Mythimna loreyi, provide insights into the biosynthesis and reception of sex pheromones.</title>
        <authorList>
            <person name="Zhao H."/>
        </authorList>
    </citation>
    <scope>NUCLEOTIDE SEQUENCE</scope>
    <source>
        <strain evidence="5">BeijingLab</strain>
        <tissue evidence="5">Pupa</tissue>
    </source>
</reference>
<name>A0AAD7YDA7_MYTSE</name>
<dbReference type="InterPro" id="IPR049258">
    <property type="entry name" value="ODAD1_CC"/>
</dbReference>
<feature type="coiled-coil region" evidence="2">
    <location>
        <begin position="100"/>
        <end position="165"/>
    </location>
</feature>
<feature type="coiled-coil region" evidence="2">
    <location>
        <begin position="346"/>
        <end position="373"/>
    </location>
</feature>
<feature type="domain" description="ODAD1 central coiled coil region" evidence="4">
    <location>
        <begin position="462"/>
        <end position="573"/>
    </location>
</feature>
<keyword evidence="6" id="KW-1185">Reference proteome</keyword>
<keyword evidence="1 2" id="KW-0175">Coiled coil</keyword>
<evidence type="ECO:0000256" key="1">
    <source>
        <dbReference type="ARBA" id="ARBA00023054"/>
    </source>
</evidence>
<dbReference type="AlphaFoldDB" id="A0AAD7YDA7"/>
<dbReference type="Pfam" id="PF21773">
    <property type="entry name" value="ODAD1_CC"/>
    <property type="match status" value="3"/>
</dbReference>
<proteinExistence type="predicted"/>
<feature type="domain" description="ODAD1 central coiled coil region" evidence="4">
    <location>
        <begin position="145"/>
        <end position="236"/>
    </location>
</feature>
<dbReference type="Proteomes" id="UP001231518">
    <property type="component" value="Chromosome 21"/>
</dbReference>
<evidence type="ECO:0000313" key="6">
    <source>
        <dbReference type="Proteomes" id="UP001231518"/>
    </source>
</evidence>
<comment type="caution">
    <text evidence="5">The sequence shown here is derived from an EMBL/GenBank/DDBJ whole genome shotgun (WGS) entry which is preliminary data.</text>
</comment>
<evidence type="ECO:0000256" key="2">
    <source>
        <dbReference type="SAM" id="Coils"/>
    </source>
</evidence>
<dbReference type="InterPro" id="IPR051876">
    <property type="entry name" value="ODA-DC/CCD"/>
</dbReference>
<dbReference type="PANTHER" id="PTHR21694">
    <property type="entry name" value="COILED-COIL DOMAIN-CONTAINING PROTEIN 63"/>
    <property type="match status" value="1"/>
</dbReference>
<dbReference type="PANTHER" id="PTHR21694:SF18">
    <property type="entry name" value="COILED-COIL DOMAIN-CONTAINING PROTEIN 63"/>
    <property type="match status" value="1"/>
</dbReference>
<evidence type="ECO:0000259" key="4">
    <source>
        <dbReference type="Pfam" id="PF21773"/>
    </source>
</evidence>
<evidence type="ECO:0000313" key="5">
    <source>
        <dbReference type="EMBL" id="KAJ8711490.1"/>
    </source>
</evidence>
<dbReference type="EMBL" id="JARGEI010000022">
    <property type="protein sequence ID" value="KAJ8711490.1"/>
    <property type="molecule type" value="Genomic_DNA"/>
</dbReference>
<feature type="domain" description="ODAD1 central coiled coil region" evidence="4">
    <location>
        <begin position="294"/>
        <end position="384"/>
    </location>
</feature>
<feature type="region of interest" description="Disordered" evidence="3">
    <location>
        <begin position="612"/>
        <end position="641"/>
    </location>
</feature>